<feature type="domain" description="HTH cro/C1-type" evidence="1">
    <location>
        <begin position="34"/>
        <end position="81"/>
    </location>
</feature>
<evidence type="ECO:0000259" key="1">
    <source>
        <dbReference type="PROSITE" id="PS50943"/>
    </source>
</evidence>
<dbReference type="Proteomes" id="UP001595833">
    <property type="component" value="Unassembled WGS sequence"/>
</dbReference>
<dbReference type="CDD" id="cd00093">
    <property type="entry name" value="HTH_XRE"/>
    <property type="match status" value="1"/>
</dbReference>
<dbReference type="InterPro" id="IPR001387">
    <property type="entry name" value="Cro/C1-type_HTH"/>
</dbReference>
<protein>
    <submittedName>
        <fullName evidence="2">Helix-turn-helix transcriptional regulator</fullName>
    </submittedName>
</protein>
<sequence length="276" mass="31146">MDRAELAAFLRSRRSRVNPADLGLDTAGRRRTPGLRREEAARLAGISADYYVRLEQGRGPRPSSQVLYSLARALRLSDDERTYLLRLVGAAPVQAASTPVSRLVPEGILRLLDRLEEIPAIVVDVKYDILAWNRMATAVMRDFGAMPERSRNTLRWLFLQDPTWMSDPDRWQFPRECVADLRASGRYADDPAVRGFVDEMCLLSEEFASLWADHEIVVQRSTRKRSEHPLVGELELDCEVVLVPERDQRLLLYTAAPGSPAADALRFLRNTVATGS</sequence>
<evidence type="ECO:0000313" key="2">
    <source>
        <dbReference type="EMBL" id="MFC5058127.1"/>
    </source>
</evidence>
<gene>
    <name evidence="2" type="ORF">ACFPFM_30825</name>
</gene>
<accession>A0ABV9Y952</accession>
<dbReference type="InterPro" id="IPR041413">
    <property type="entry name" value="MLTR_LBD"/>
</dbReference>
<dbReference type="Gene3D" id="3.30.450.180">
    <property type="match status" value="1"/>
</dbReference>
<evidence type="ECO:0000313" key="3">
    <source>
        <dbReference type="Proteomes" id="UP001595833"/>
    </source>
</evidence>
<dbReference type="Pfam" id="PF13560">
    <property type="entry name" value="HTH_31"/>
    <property type="match status" value="1"/>
</dbReference>
<keyword evidence="3" id="KW-1185">Reference proteome</keyword>
<dbReference type="PANTHER" id="PTHR35010:SF2">
    <property type="entry name" value="BLL4672 PROTEIN"/>
    <property type="match status" value="1"/>
</dbReference>
<proteinExistence type="predicted"/>
<name>A0ABV9Y952_9PSEU</name>
<comment type="caution">
    <text evidence="2">The sequence shown here is derived from an EMBL/GenBank/DDBJ whole genome shotgun (WGS) entry which is preliminary data.</text>
</comment>
<dbReference type="Gene3D" id="1.10.260.40">
    <property type="entry name" value="lambda repressor-like DNA-binding domains"/>
    <property type="match status" value="1"/>
</dbReference>
<reference evidence="3" key="1">
    <citation type="journal article" date="2019" name="Int. J. Syst. Evol. Microbiol.">
        <title>The Global Catalogue of Microorganisms (GCM) 10K type strain sequencing project: providing services to taxonomists for standard genome sequencing and annotation.</title>
        <authorList>
            <consortium name="The Broad Institute Genomics Platform"/>
            <consortium name="The Broad Institute Genome Sequencing Center for Infectious Disease"/>
            <person name="Wu L."/>
            <person name="Ma J."/>
        </authorList>
    </citation>
    <scope>NUCLEOTIDE SEQUENCE [LARGE SCALE GENOMIC DNA]</scope>
    <source>
        <strain evidence="3">KCTC 12848</strain>
    </source>
</reference>
<dbReference type="SMART" id="SM00530">
    <property type="entry name" value="HTH_XRE"/>
    <property type="match status" value="1"/>
</dbReference>
<dbReference type="InterPro" id="IPR010982">
    <property type="entry name" value="Lambda_DNA-bd_dom_sf"/>
</dbReference>
<dbReference type="RefSeq" id="WP_344037589.1">
    <property type="nucleotide sequence ID" value="NZ_BAAAKE010000008.1"/>
</dbReference>
<dbReference type="Pfam" id="PF17765">
    <property type="entry name" value="MLTR_LBD"/>
    <property type="match status" value="1"/>
</dbReference>
<dbReference type="EMBL" id="JBHSJB010000031">
    <property type="protein sequence ID" value="MFC5058127.1"/>
    <property type="molecule type" value="Genomic_DNA"/>
</dbReference>
<dbReference type="PANTHER" id="PTHR35010">
    <property type="entry name" value="BLL4672 PROTEIN-RELATED"/>
    <property type="match status" value="1"/>
</dbReference>
<dbReference type="PROSITE" id="PS50943">
    <property type="entry name" value="HTH_CROC1"/>
    <property type="match status" value="1"/>
</dbReference>
<dbReference type="SUPFAM" id="SSF47413">
    <property type="entry name" value="lambda repressor-like DNA-binding domains"/>
    <property type="match status" value="1"/>
</dbReference>
<organism evidence="2 3">
    <name type="scientific">Saccharothrix xinjiangensis</name>
    <dbReference type="NCBI Taxonomy" id="204798"/>
    <lineage>
        <taxon>Bacteria</taxon>
        <taxon>Bacillati</taxon>
        <taxon>Actinomycetota</taxon>
        <taxon>Actinomycetes</taxon>
        <taxon>Pseudonocardiales</taxon>
        <taxon>Pseudonocardiaceae</taxon>
        <taxon>Saccharothrix</taxon>
    </lineage>
</organism>